<dbReference type="AlphaFoldDB" id="A0A9W9YLR7"/>
<dbReference type="OrthoDB" id="6132182at2759"/>
<feature type="signal peptide" evidence="1">
    <location>
        <begin position="1"/>
        <end position="17"/>
    </location>
</feature>
<evidence type="ECO:0000256" key="1">
    <source>
        <dbReference type="SAM" id="SignalP"/>
    </source>
</evidence>
<dbReference type="Gene3D" id="3.40.50.410">
    <property type="entry name" value="von Willebrand factor, type A domain"/>
    <property type="match status" value="1"/>
</dbReference>
<dbReference type="Proteomes" id="UP001163046">
    <property type="component" value="Unassembled WGS sequence"/>
</dbReference>
<evidence type="ECO:0000313" key="4">
    <source>
        <dbReference type="Proteomes" id="UP001163046"/>
    </source>
</evidence>
<accession>A0A9W9YLR7</accession>
<dbReference type="InterPro" id="IPR050525">
    <property type="entry name" value="ECM_Assembly_Org"/>
</dbReference>
<comment type="caution">
    <text evidence="3">The sequence shown here is derived from an EMBL/GenBank/DDBJ whole genome shotgun (WGS) entry which is preliminary data.</text>
</comment>
<dbReference type="Pfam" id="PF00092">
    <property type="entry name" value="VWA"/>
    <property type="match status" value="1"/>
</dbReference>
<dbReference type="PANTHER" id="PTHR24020">
    <property type="entry name" value="COLLAGEN ALPHA"/>
    <property type="match status" value="1"/>
</dbReference>
<gene>
    <name evidence="3" type="ORF">OS493_024972</name>
</gene>
<dbReference type="SUPFAM" id="SSF53300">
    <property type="entry name" value="vWA-like"/>
    <property type="match status" value="1"/>
</dbReference>
<dbReference type="PANTHER" id="PTHR24020:SF84">
    <property type="entry name" value="VWFA DOMAIN-CONTAINING PROTEIN"/>
    <property type="match status" value="1"/>
</dbReference>
<keyword evidence="4" id="KW-1185">Reference proteome</keyword>
<protein>
    <recommendedName>
        <fullName evidence="2">VWFA domain-containing protein</fullName>
    </recommendedName>
</protein>
<name>A0A9W9YLR7_9CNID</name>
<sequence length="288" mass="33231">MLTAMLSLLLAEKHSSGYIWERTKNTDPWVERYQRVPPAHETADKLMRYFLGIDDRVIRYMRRRQHRSVPELHARFDAVFVIDSSASIKEEDFHRTLRALQLLTGKSQQDRRYAAITFSYNATVRFNFTSRRDTLGKLRKIPFEAGMTNTQDALEICLKELVLSRGSGARPGYRKRVLIITDGQSNVDKQNTLYRAFQLKRTGTQIFVIAIGKYLKGMSEIIGLASSTDAHLYRVADVNGLLRVVRMIPPWHIMREYMRRCVAEWNVRTSVLSLQPSSGTLTLSLQEC</sequence>
<evidence type="ECO:0000313" key="3">
    <source>
        <dbReference type="EMBL" id="KAJ7357456.1"/>
    </source>
</evidence>
<feature type="domain" description="VWFA" evidence="2">
    <location>
        <begin position="77"/>
        <end position="248"/>
    </location>
</feature>
<dbReference type="InterPro" id="IPR002035">
    <property type="entry name" value="VWF_A"/>
</dbReference>
<feature type="chain" id="PRO_5040827741" description="VWFA domain-containing protein" evidence="1">
    <location>
        <begin position="18"/>
        <end position="288"/>
    </location>
</feature>
<keyword evidence="1" id="KW-0732">Signal</keyword>
<reference evidence="3" key="1">
    <citation type="submission" date="2023-01" db="EMBL/GenBank/DDBJ databases">
        <title>Genome assembly of the deep-sea coral Lophelia pertusa.</title>
        <authorList>
            <person name="Herrera S."/>
            <person name="Cordes E."/>
        </authorList>
    </citation>
    <scope>NUCLEOTIDE SEQUENCE</scope>
    <source>
        <strain evidence="3">USNM1676648</strain>
        <tissue evidence="3">Polyp</tissue>
    </source>
</reference>
<evidence type="ECO:0000259" key="2">
    <source>
        <dbReference type="PROSITE" id="PS50234"/>
    </source>
</evidence>
<organism evidence="3 4">
    <name type="scientific">Desmophyllum pertusum</name>
    <dbReference type="NCBI Taxonomy" id="174260"/>
    <lineage>
        <taxon>Eukaryota</taxon>
        <taxon>Metazoa</taxon>
        <taxon>Cnidaria</taxon>
        <taxon>Anthozoa</taxon>
        <taxon>Hexacorallia</taxon>
        <taxon>Scleractinia</taxon>
        <taxon>Caryophylliina</taxon>
        <taxon>Caryophylliidae</taxon>
        <taxon>Desmophyllum</taxon>
    </lineage>
</organism>
<dbReference type="PROSITE" id="PS50234">
    <property type="entry name" value="VWFA"/>
    <property type="match status" value="1"/>
</dbReference>
<dbReference type="SMART" id="SM00327">
    <property type="entry name" value="VWA"/>
    <property type="match status" value="1"/>
</dbReference>
<proteinExistence type="predicted"/>
<dbReference type="PRINTS" id="PR00453">
    <property type="entry name" value="VWFADOMAIN"/>
</dbReference>
<dbReference type="CDD" id="cd01450">
    <property type="entry name" value="vWFA_subfamily_ECM"/>
    <property type="match status" value="1"/>
</dbReference>
<dbReference type="InterPro" id="IPR036465">
    <property type="entry name" value="vWFA_dom_sf"/>
</dbReference>
<dbReference type="EMBL" id="MU827321">
    <property type="protein sequence ID" value="KAJ7357456.1"/>
    <property type="molecule type" value="Genomic_DNA"/>
</dbReference>